<dbReference type="Gene3D" id="3.40.1160.10">
    <property type="entry name" value="Acetylglutamate kinase-like"/>
    <property type="match status" value="1"/>
</dbReference>
<evidence type="ECO:0000256" key="7">
    <source>
        <dbReference type="ARBA" id="ARBA00022777"/>
    </source>
</evidence>
<dbReference type="EMBL" id="MHKD01000019">
    <property type="protein sequence ID" value="OGY83737.1"/>
    <property type="molecule type" value="Genomic_DNA"/>
</dbReference>
<evidence type="ECO:0000313" key="13">
    <source>
        <dbReference type="Proteomes" id="UP000176952"/>
    </source>
</evidence>
<name>A0A1G2B671_9BACT</name>
<keyword evidence="5" id="KW-0808">Transferase</keyword>
<evidence type="ECO:0000256" key="4">
    <source>
        <dbReference type="ARBA" id="ARBA00022490"/>
    </source>
</evidence>
<dbReference type="GO" id="GO:0006225">
    <property type="term" value="P:UDP biosynthetic process"/>
    <property type="evidence" value="ECO:0007669"/>
    <property type="project" value="TreeGrafter"/>
</dbReference>
<dbReference type="GO" id="GO:0005524">
    <property type="term" value="F:ATP binding"/>
    <property type="evidence" value="ECO:0007669"/>
    <property type="project" value="UniProtKB-KW"/>
</dbReference>
<dbReference type="InterPro" id="IPR036393">
    <property type="entry name" value="AceGlu_kinase-like_sf"/>
</dbReference>
<keyword evidence="7" id="KW-0418">Kinase</keyword>
<evidence type="ECO:0000256" key="10">
    <source>
        <dbReference type="ARBA" id="ARBA00032092"/>
    </source>
</evidence>
<evidence type="ECO:0000256" key="6">
    <source>
        <dbReference type="ARBA" id="ARBA00022741"/>
    </source>
</evidence>
<accession>A0A1G2B671</accession>
<sequence>MKKETFVISLGGSLIVPDEIDAVFLKKFVGFIRKELAGGRSRFVIITGGGRTTRRYQEATRKIAPVTSADLDWVGLYASRLNAQLLRVVFGKDAYGEIITRPWQDVIPRSYGVVVAAGWKPGWSTDYIAVQLAKRVGAKRVLNLSNVARVYEKDPRKYPQARSFNELSWPAFRKIVGNVWRPGLSVPFDPIASQLAEKAGLEVIIVDGHDLANVGGWMRGSGGEGTIIV</sequence>
<evidence type="ECO:0000256" key="9">
    <source>
        <dbReference type="ARBA" id="ARBA00022975"/>
    </source>
</evidence>
<dbReference type="STRING" id="1798542.A3F54_05145"/>
<dbReference type="Pfam" id="PF00696">
    <property type="entry name" value="AA_kinase"/>
    <property type="match status" value="1"/>
</dbReference>
<dbReference type="InterPro" id="IPR001048">
    <property type="entry name" value="Asp/Glu/Uridylate_kinase"/>
</dbReference>
<evidence type="ECO:0000256" key="2">
    <source>
        <dbReference type="ARBA" id="ARBA00007614"/>
    </source>
</evidence>
<comment type="similarity">
    <text evidence="2">Belongs to the UMP kinase family.</text>
</comment>
<dbReference type="SUPFAM" id="SSF53633">
    <property type="entry name" value="Carbamate kinase-like"/>
    <property type="match status" value="1"/>
</dbReference>
<dbReference type="Proteomes" id="UP000176952">
    <property type="component" value="Unassembled WGS sequence"/>
</dbReference>
<dbReference type="NCBIfam" id="TIGR02076">
    <property type="entry name" value="pyrH_arch"/>
    <property type="match status" value="1"/>
</dbReference>
<protein>
    <recommendedName>
        <fullName evidence="3">UMP kinase</fullName>
        <ecNumber evidence="3">2.7.4.22</ecNumber>
    </recommendedName>
    <alternativeName>
        <fullName evidence="10">Uridine monophosphate kinase</fullName>
    </alternativeName>
</protein>
<dbReference type="AlphaFoldDB" id="A0A1G2B671"/>
<reference evidence="12 13" key="1">
    <citation type="journal article" date="2016" name="Nat. Commun.">
        <title>Thousands of microbial genomes shed light on interconnected biogeochemical processes in an aquifer system.</title>
        <authorList>
            <person name="Anantharaman K."/>
            <person name="Brown C.T."/>
            <person name="Hug L.A."/>
            <person name="Sharon I."/>
            <person name="Castelle C.J."/>
            <person name="Probst A.J."/>
            <person name="Thomas B.C."/>
            <person name="Singh A."/>
            <person name="Wilkins M.J."/>
            <person name="Karaoz U."/>
            <person name="Brodie E.L."/>
            <person name="Williams K.H."/>
            <person name="Hubbard S.S."/>
            <person name="Banfield J.F."/>
        </authorList>
    </citation>
    <scope>NUCLEOTIDE SEQUENCE [LARGE SCALE GENOMIC DNA]</scope>
</reference>
<keyword evidence="6" id="KW-0547">Nucleotide-binding</keyword>
<evidence type="ECO:0000256" key="3">
    <source>
        <dbReference type="ARBA" id="ARBA00012899"/>
    </source>
</evidence>
<dbReference type="GO" id="GO:0033862">
    <property type="term" value="F:UMP kinase activity"/>
    <property type="evidence" value="ECO:0007669"/>
    <property type="project" value="UniProtKB-EC"/>
</dbReference>
<comment type="pathway">
    <text evidence="1">Pyrimidine metabolism; CTP biosynthesis via de novo pathway; UDP from UMP (UMPK route): step 1/1.</text>
</comment>
<dbReference type="EC" id="2.7.4.22" evidence="3"/>
<dbReference type="PANTHER" id="PTHR42833">
    <property type="entry name" value="URIDYLATE KINASE"/>
    <property type="match status" value="1"/>
</dbReference>
<gene>
    <name evidence="12" type="ORF">A3F54_05145</name>
</gene>
<evidence type="ECO:0000256" key="8">
    <source>
        <dbReference type="ARBA" id="ARBA00022840"/>
    </source>
</evidence>
<feature type="domain" description="Aspartate/glutamate/uridylate kinase" evidence="11">
    <location>
        <begin position="5"/>
        <end position="207"/>
    </location>
</feature>
<dbReference type="PANTHER" id="PTHR42833:SF4">
    <property type="entry name" value="URIDYLATE KINASE PUMPKIN, CHLOROPLASTIC"/>
    <property type="match status" value="1"/>
</dbReference>
<dbReference type="InterPro" id="IPR011818">
    <property type="entry name" value="Uridylate_kinase_arch/spir"/>
</dbReference>
<evidence type="ECO:0000256" key="1">
    <source>
        <dbReference type="ARBA" id="ARBA00004791"/>
    </source>
</evidence>
<comment type="caution">
    <text evidence="12">The sequence shown here is derived from an EMBL/GenBank/DDBJ whole genome shotgun (WGS) entry which is preliminary data.</text>
</comment>
<evidence type="ECO:0000313" key="12">
    <source>
        <dbReference type="EMBL" id="OGY83737.1"/>
    </source>
</evidence>
<keyword evidence="4" id="KW-0963">Cytoplasm</keyword>
<keyword evidence="8" id="KW-0067">ATP-binding</keyword>
<keyword evidence="9" id="KW-0665">Pyrimidine biosynthesis</keyword>
<organism evidence="12 13">
    <name type="scientific">Candidatus Kerfeldbacteria bacterium RIFCSPHIGHO2_12_FULL_48_17</name>
    <dbReference type="NCBI Taxonomy" id="1798542"/>
    <lineage>
        <taxon>Bacteria</taxon>
        <taxon>Candidatus Kerfeldiibacteriota</taxon>
    </lineage>
</organism>
<evidence type="ECO:0000256" key="5">
    <source>
        <dbReference type="ARBA" id="ARBA00022679"/>
    </source>
</evidence>
<evidence type="ECO:0000259" key="11">
    <source>
        <dbReference type="Pfam" id="PF00696"/>
    </source>
</evidence>
<proteinExistence type="inferred from homology"/>